<evidence type="ECO:0000313" key="3">
    <source>
        <dbReference type="EMBL" id="AUV81008.1"/>
    </source>
</evidence>
<feature type="transmembrane region" description="Helical" evidence="1">
    <location>
        <begin position="21"/>
        <end position="38"/>
    </location>
</feature>
<feature type="transmembrane region" description="Helical" evidence="1">
    <location>
        <begin position="50"/>
        <end position="68"/>
    </location>
</feature>
<evidence type="ECO:0000259" key="2">
    <source>
        <dbReference type="Pfam" id="PF02517"/>
    </source>
</evidence>
<dbReference type="GO" id="GO:0008237">
    <property type="term" value="F:metallopeptidase activity"/>
    <property type="evidence" value="ECO:0007669"/>
    <property type="project" value="UniProtKB-KW"/>
</dbReference>
<dbReference type="InterPro" id="IPR003675">
    <property type="entry name" value="Rce1/LyrA-like_dom"/>
</dbReference>
<name>A0A2I8VGF7_9EURY</name>
<dbReference type="RefSeq" id="WP_103424696.1">
    <property type="nucleotide sequence ID" value="NZ_CP026309.1"/>
</dbReference>
<dbReference type="KEGG" id="srub:C2R22_04485"/>
<gene>
    <name evidence="3" type="ORF">C2R22_04485</name>
</gene>
<dbReference type="EMBL" id="CP026309">
    <property type="protein sequence ID" value="AUV81008.1"/>
    <property type="molecule type" value="Genomic_DNA"/>
</dbReference>
<organism evidence="3 4">
    <name type="scientific">Salinigranum rubrum</name>
    <dbReference type="NCBI Taxonomy" id="755307"/>
    <lineage>
        <taxon>Archaea</taxon>
        <taxon>Methanobacteriati</taxon>
        <taxon>Methanobacteriota</taxon>
        <taxon>Stenosarchaea group</taxon>
        <taxon>Halobacteria</taxon>
        <taxon>Halobacteriales</taxon>
        <taxon>Haloferacaceae</taxon>
        <taxon>Salinigranum</taxon>
    </lineage>
</organism>
<dbReference type="GO" id="GO:0080120">
    <property type="term" value="P:CAAX-box protein maturation"/>
    <property type="evidence" value="ECO:0007669"/>
    <property type="project" value="UniProtKB-ARBA"/>
</dbReference>
<feature type="domain" description="CAAX prenyl protease 2/Lysostaphin resistance protein A-like" evidence="2">
    <location>
        <begin position="121"/>
        <end position="199"/>
    </location>
</feature>
<accession>A0A2I8VGF7</accession>
<protein>
    <submittedName>
        <fullName evidence="3">CPBP family intramembrane metalloprotease</fullName>
    </submittedName>
</protein>
<dbReference type="GeneID" id="35591321"/>
<dbReference type="OrthoDB" id="247384at2157"/>
<keyword evidence="1" id="KW-0812">Transmembrane</keyword>
<feature type="transmembrane region" description="Helical" evidence="1">
    <location>
        <begin position="80"/>
        <end position="104"/>
    </location>
</feature>
<keyword evidence="4" id="KW-1185">Reference proteome</keyword>
<evidence type="ECO:0000256" key="1">
    <source>
        <dbReference type="SAM" id="Phobius"/>
    </source>
</evidence>
<keyword evidence="3" id="KW-0378">Hydrolase</keyword>
<dbReference type="Pfam" id="PF02517">
    <property type="entry name" value="Rce1-like"/>
    <property type="match status" value="1"/>
</dbReference>
<dbReference type="GO" id="GO:0004175">
    <property type="term" value="F:endopeptidase activity"/>
    <property type="evidence" value="ECO:0007669"/>
    <property type="project" value="UniProtKB-ARBA"/>
</dbReference>
<evidence type="ECO:0000313" key="4">
    <source>
        <dbReference type="Proteomes" id="UP000236584"/>
    </source>
</evidence>
<keyword evidence="1" id="KW-0472">Membrane</keyword>
<keyword evidence="3" id="KW-0482">Metalloprotease</keyword>
<dbReference type="AlphaFoldDB" id="A0A2I8VGF7"/>
<keyword evidence="3" id="KW-0645">Protease</keyword>
<keyword evidence="1" id="KW-1133">Transmembrane helix</keyword>
<reference evidence="3 4" key="1">
    <citation type="submission" date="2018-01" db="EMBL/GenBank/DDBJ databases">
        <title>Complete genome sequence of Salinigranum rubrum GX10T, an extremely halophilic archaeon isolated from a marine solar saltern.</title>
        <authorList>
            <person name="Han S."/>
        </authorList>
    </citation>
    <scope>NUCLEOTIDE SEQUENCE [LARGE SCALE GENOMIC DNA]</scope>
    <source>
        <strain evidence="3 4">GX10</strain>
    </source>
</reference>
<dbReference type="GO" id="GO:0006508">
    <property type="term" value="P:proteolysis"/>
    <property type="evidence" value="ECO:0007669"/>
    <property type="project" value="UniProtKB-KW"/>
</dbReference>
<proteinExistence type="predicted"/>
<sequence>MTRLERFSLARLDRLSWVQRTLLVGLVLSVLWSAWQIPHGNLTMRALRDTVVFIAFPAALAITHGRHLGWRVDRRAVRNAVLIALFVLPFYLVGSSLPSIRAYYPMWETSTALSAFLPHALQQFVVVVAAETYYRGLLCVGVRDELGFKSVFISPVVYALHHVGKPPIELLLSGPTDVLFGAVDYDANSILPSIVAHGLGLALLDWLVLHPPLFPPEQVLEWLSFLPIPL</sequence>
<dbReference type="Proteomes" id="UP000236584">
    <property type="component" value="Chromosome"/>
</dbReference>